<dbReference type="Proteomes" id="UP000299102">
    <property type="component" value="Unassembled WGS sequence"/>
</dbReference>
<evidence type="ECO:0000313" key="1">
    <source>
        <dbReference type="EMBL" id="GBP04517.1"/>
    </source>
</evidence>
<gene>
    <name evidence="1" type="ORF">EVAR_101387_1</name>
</gene>
<reference evidence="1 2" key="1">
    <citation type="journal article" date="2019" name="Commun. Biol.">
        <title>The bagworm genome reveals a unique fibroin gene that provides high tensile strength.</title>
        <authorList>
            <person name="Kono N."/>
            <person name="Nakamura H."/>
            <person name="Ohtoshi R."/>
            <person name="Tomita M."/>
            <person name="Numata K."/>
            <person name="Arakawa K."/>
        </authorList>
    </citation>
    <scope>NUCLEOTIDE SEQUENCE [LARGE SCALE GENOMIC DNA]</scope>
</reference>
<protein>
    <submittedName>
        <fullName evidence="1">Uncharacterized protein</fullName>
    </submittedName>
</protein>
<sequence>MVVGSPRVISKENSTNWVEVPIRLQHSGSSVAVAYQHSVLGILGMVVVKLRHDAHLSASSQLFAMPGLVKAPRAERELARTPMVMSICSLHFADYQLVRP</sequence>
<dbReference type="EMBL" id="BGZK01003784">
    <property type="protein sequence ID" value="GBP04517.1"/>
    <property type="molecule type" value="Genomic_DNA"/>
</dbReference>
<proteinExistence type="predicted"/>
<evidence type="ECO:0000313" key="2">
    <source>
        <dbReference type="Proteomes" id="UP000299102"/>
    </source>
</evidence>
<comment type="caution">
    <text evidence="1">The sequence shown here is derived from an EMBL/GenBank/DDBJ whole genome shotgun (WGS) entry which is preliminary data.</text>
</comment>
<keyword evidence="2" id="KW-1185">Reference proteome</keyword>
<accession>A0A4C1ST66</accession>
<organism evidence="1 2">
    <name type="scientific">Eumeta variegata</name>
    <name type="common">Bagworm moth</name>
    <name type="synonym">Eumeta japonica</name>
    <dbReference type="NCBI Taxonomy" id="151549"/>
    <lineage>
        <taxon>Eukaryota</taxon>
        <taxon>Metazoa</taxon>
        <taxon>Ecdysozoa</taxon>
        <taxon>Arthropoda</taxon>
        <taxon>Hexapoda</taxon>
        <taxon>Insecta</taxon>
        <taxon>Pterygota</taxon>
        <taxon>Neoptera</taxon>
        <taxon>Endopterygota</taxon>
        <taxon>Lepidoptera</taxon>
        <taxon>Glossata</taxon>
        <taxon>Ditrysia</taxon>
        <taxon>Tineoidea</taxon>
        <taxon>Psychidae</taxon>
        <taxon>Oiketicinae</taxon>
        <taxon>Eumeta</taxon>
    </lineage>
</organism>
<dbReference type="AlphaFoldDB" id="A0A4C1ST66"/>
<name>A0A4C1ST66_EUMVA</name>